<keyword evidence="5" id="KW-0472">Membrane</keyword>
<accession>A0ABP3AZM5</accession>
<evidence type="ECO:0000256" key="5">
    <source>
        <dbReference type="ARBA" id="ARBA00023136"/>
    </source>
</evidence>
<organism evidence="6 7">
    <name type="scientific">Listeria floridensis FSL S10-1187</name>
    <dbReference type="NCBI Taxonomy" id="1265817"/>
    <lineage>
        <taxon>Bacteria</taxon>
        <taxon>Bacillati</taxon>
        <taxon>Bacillota</taxon>
        <taxon>Bacilli</taxon>
        <taxon>Bacillales</taxon>
        <taxon>Listeriaceae</taxon>
        <taxon>Listeria</taxon>
    </lineage>
</organism>
<reference evidence="6 7" key="1">
    <citation type="journal article" date="2014" name="Int. J. Syst. Evol. Microbiol.">
        <title>Listeria floridensis sp. nov., Listeria aquatica sp. nov., Listeria cornellensis sp. nov., Listeria riparia sp. nov. and Listeria grandensis sp. nov., from agricultural and natural environments.</title>
        <authorList>
            <person name="den Bakker H.C."/>
            <person name="Warchocki S."/>
            <person name="Wright E.M."/>
            <person name="Allred A.F."/>
            <person name="Ahlstrom C."/>
            <person name="Manuel C.S."/>
            <person name="Stasiewicz M.J."/>
            <person name="Burrell A."/>
            <person name="Roof S."/>
            <person name="Strawn L."/>
            <person name="Fortes E.D."/>
            <person name="Nightingale K.K."/>
            <person name="Kephart D."/>
            <person name="Wiedmann M."/>
        </authorList>
    </citation>
    <scope>NUCLEOTIDE SEQUENCE [LARGE SCALE GENOMIC DNA]</scope>
    <source>
        <strain evidence="6 7">FSL S10-1187</strain>
    </source>
</reference>
<keyword evidence="3" id="KW-0812">Transmembrane</keyword>
<comment type="caution">
    <text evidence="6">The sequence shown here is derived from an EMBL/GenBank/DDBJ whole genome shotgun (WGS) entry which is preliminary data.</text>
</comment>
<evidence type="ECO:0000256" key="4">
    <source>
        <dbReference type="ARBA" id="ARBA00022989"/>
    </source>
</evidence>
<evidence type="ECO:0000256" key="3">
    <source>
        <dbReference type="ARBA" id="ARBA00022692"/>
    </source>
</evidence>
<keyword evidence="2" id="KW-1003">Cell membrane</keyword>
<evidence type="ECO:0000313" key="7">
    <source>
        <dbReference type="Proteomes" id="UP000019249"/>
    </source>
</evidence>
<evidence type="ECO:0000256" key="2">
    <source>
        <dbReference type="ARBA" id="ARBA00022475"/>
    </source>
</evidence>
<evidence type="ECO:0000313" key="6">
    <source>
        <dbReference type="EMBL" id="EUJ32989.1"/>
    </source>
</evidence>
<keyword evidence="7" id="KW-1185">Reference proteome</keyword>
<proteinExistence type="predicted"/>
<name>A0ABP3AZM5_9LIST</name>
<protein>
    <submittedName>
        <fullName evidence="6">Uncharacterized protein</fullName>
    </submittedName>
</protein>
<dbReference type="Pfam" id="PF06081">
    <property type="entry name" value="ArAE_1"/>
    <property type="match status" value="1"/>
</dbReference>
<dbReference type="EMBL" id="AODF01000008">
    <property type="protein sequence ID" value="EUJ32989.1"/>
    <property type="molecule type" value="Genomic_DNA"/>
</dbReference>
<sequence>MKIGLRTLKTAFGAALAILIAEWLKLDYAVSAGVITVLSIQNTKKSITQTGGTTCLFDRARALNFSGAFSYLRLQCN</sequence>
<dbReference type="PANTHER" id="PTHR40064">
    <property type="entry name" value="MEMBRANE PROTEIN-RELATED"/>
    <property type="match status" value="1"/>
</dbReference>
<dbReference type="Proteomes" id="UP000019249">
    <property type="component" value="Unassembled WGS sequence"/>
</dbReference>
<comment type="subcellular location">
    <subcellularLocation>
        <location evidence="1">Cell membrane</location>
        <topology evidence="1">Multi-pass membrane protein</topology>
    </subcellularLocation>
</comment>
<dbReference type="InterPro" id="IPR010343">
    <property type="entry name" value="ArAE_1"/>
</dbReference>
<dbReference type="PANTHER" id="PTHR40064:SF1">
    <property type="entry name" value="MEMBRANE PROTEIN"/>
    <property type="match status" value="1"/>
</dbReference>
<gene>
    <name evidence="6" type="ORF">MFLO_05220</name>
</gene>
<evidence type="ECO:0000256" key="1">
    <source>
        <dbReference type="ARBA" id="ARBA00004651"/>
    </source>
</evidence>
<dbReference type="InterPro" id="IPR052984">
    <property type="entry name" value="UPF0421"/>
</dbReference>
<keyword evidence="4" id="KW-1133">Transmembrane helix</keyword>